<dbReference type="STRING" id="1210089.GCA_001613165_01458"/>
<feature type="transmembrane region" description="Helical" evidence="1">
    <location>
        <begin position="56"/>
        <end position="79"/>
    </location>
</feature>
<gene>
    <name evidence="2" type="ORF">DFR68_102339</name>
</gene>
<evidence type="ECO:0000256" key="1">
    <source>
        <dbReference type="SAM" id="Phobius"/>
    </source>
</evidence>
<evidence type="ECO:0000313" key="2">
    <source>
        <dbReference type="EMBL" id="RDI54215.1"/>
    </source>
</evidence>
<feature type="transmembrane region" description="Helical" evidence="1">
    <location>
        <begin position="148"/>
        <end position="170"/>
    </location>
</feature>
<reference evidence="2 3" key="1">
    <citation type="submission" date="2018-07" db="EMBL/GenBank/DDBJ databases">
        <title>Genomic Encyclopedia of Type Strains, Phase IV (KMG-IV): sequencing the most valuable type-strain genomes for metagenomic binning, comparative biology and taxonomic classification.</title>
        <authorList>
            <person name="Goeker M."/>
        </authorList>
    </citation>
    <scope>NUCLEOTIDE SEQUENCE [LARGE SCALE GENOMIC DNA]</scope>
    <source>
        <strain evidence="2 3">DSM 44952</strain>
    </source>
</reference>
<keyword evidence="1" id="KW-0812">Transmembrane</keyword>
<feature type="transmembrane region" description="Helical" evidence="1">
    <location>
        <begin position="182"/>
        <end position="204"/>
    </location>
</feature>
<accession>A0A370HCT7</accession>
<feature type="transmembrane region" description="Helical" evidence="1">
    <location>
        <begin position="91"/>
        <end position="113"/>
    </location>
</feature>
<comment type="caution">
    <text evidence="2">The sequence shown here is derived from an EMBL/GenBank/DDBJ whole genome shotgun (WGS) entry which is preliminary data.</text>
</comment>
<organism evidence="2 3">
    <name type="scientific">Nocardia mexicana</name>
    <dbReference type="NCBI Taxonomy" id="279262"/>
    <lineage>
        <taxon>Bacteria</taxon>
        <taxon>Bacillati</taxon>
        <taxon>Actinomycetota</taxon>
        <taxon>Actinomycetes</taxon>
        <taxon>Mycobacteriales</taxon>
        <taxon>Nocardiaceae</taxon>
        <taxon>Nocardia</taxon>
    </lineage>
</organism>
<keyword evidence="1" id="KW-1133">Transmembrane helix</keyword>
<protein>
    <submittedName>
        <fullName evidence="2">Uncharacterized protein</fullName>
    </submittedName>
</protein>
<sequence>MGAAVDPARNRYREFVRRGRARVSWQLSRIREMNSVARVRFPRLPVEERWPTGRSVLVTVPLAGLLVGIAVTIFIRAIVVVSGWGTEPLVVTAGGVGLAVASMGLLTMGLGIFREVVPRSSIVFGHPVRRCSDVDRGAGVRVSQPTRIFPLVSTLLGFIVFGQACWWARSVGGEFPALGYDWSTAALVGSVVLLVALVLVLFAARSRIHVELYPSGVVRRNPLRDLREKDRFVSWDDIAGVDSRTQYVASYLREGPTIVLRLTDSAAPVANRLFDRVGEFGIPAYTARCESNLLLTLFEHLVEEPTARRLLAAEGVQKWFDTHHHFPARPTAPEPAALGR</sequence>
<proteinExistence type="predicted"/>
<name>A0A370HCT7_9NOCA</name>
<evidence type="ECO:0000313" key="3">
    <source>
        <dbReference type="Proteomes" id="UP000255355"/>
    </source>
</evidence>
<dbReference type="EMBL" id="QQAZ01000002">
    <property type="protein sequence ID" value="RDI54215.1"/>
    <property type="molecule type" value="Genomic_DNA"/>
</dbReference>
<keyword evidence="1" id="KW-0472">Membrane</keyword>
<dbReference type="AlphaFoldDB" id="A0A370HCT7"/>
<keyword evidence="3" id="KW-1185">Reference proteome</keyword>
<dbReference type="Proteomes" id="UP000255355">
    <property type="component" value="Unassembled WGS sequence"/>
</dbReference>